<evidence type="ECO:0000256" key="4">
    <source>
        <dbReference type="ARBA" id="ARBA00022614"/>
    </source>
</evidence>
<dbReference type="PANTHER" id="PTHR10662">
    <property type="entry name" value="NUCLEAR RNA EXPORT FACTOR"/>
    <property type="match status" value="1"/>
</dbReference>
<organism evidence="13 14">
    <name type="scientific">Tilletia horrida</name>
    <dbReference type="NCBI Taxonomy" id="155126"/>
    <lineage>
        <taxon>Eukaryota</taxon>
        <taxon>Fungi</taxon>
        <taxon>Dikarya</taxon>
        <taxon>Basidiomycota</taxon>
        <taxon>Ustilaginomycotina</taxon>
        <taxon>Exobasidiomycetes</taxon>
        <taxon>Tilletiales</taxon>
        <taxon>Tilletiaceae</taxon>
        <taxon>Tilletia</taxon>
    </lineage>
</organism>
<dbReference type="Gene3D" id="3.80.10.10">
    <property type="entry name" value="Ribonuclease Inhibitor"/>
    <property type="match status" value="1"/>
</dbReference>
<evidence type="ECO:0000256" key="1">
    <source>
        <dbReference type="ARBA" id="ARBA00004123"/>
    </source>
</evidence>
<dbReference type="Gene3D" id="1.10.8.10">
    <property type="entry name" value="DNA helicase RuvA subunit, C-terminal domain"/>
    <property type="match status" value="1"/>
</dbReference>
<keyword evidence="3" id="KW-0813">Transport</keyword>
<dbReference type="GO" id="GO:0003723">
    <property type="term" value="F:RNA binding"/>
    <property type="evidence" value="ECO:0007669"/>
    <property type="project" value="TreeGrafter"/>
</dbReference>
<dbReference type="Proteomes" id="UP001176517">
    <property type="component" value="Unassembled WGS sequence"/>
</dbReference>
<protein>
    <recommendedName>
        <fullName evidence="9">mRNA export factor MEX67</fullName>
    </recommendedName>
</protein>
<dbReference type="InterPro" id="IPR002075">
    <property type="entry name" value="NTF2_dom"/>
</dbReference>
<accession>A0AAN6GN87</accession>
<keyword evidence="4" id="KW-0433">Leucine-rich repeat</keyword>
<proteinExistence type="inferred from homology"/>
<dbReference type="GO" id="GO:0042272">
    <property type="term" value="C:nuclear RNA export factor complex"/>
    <property type="evidence" value="ECO:0007669"/>
    <property type="project" value="UniProtKB-ARBA"/>
</dbReference>
<evidence type="ECO:0000256" key="10">
    <source>
        <dbReference type="SAM" id="MobiDB-lite"/>
    </source>
</evidence>
<keyword evidence="14" id="KW-1185">Reference proteome</keyword>
<dbReference type="CDD" id="cd14342">
    <property type="entry name" value="UBA_TAP-C"/>
    <property type="match status" value="1"/>
</dbReference>
<feature type="region of interest" description="Disordered" evidence="10">
    <location>
        <begin position="1"/>
        <end position="149"/>
    </location>
</feature>
<dbReference type="EMBL" id="JAPDMZ010000135">
    <property type="protein sequence ID" value="KAK0548454.1"/>
    <property type="molecule type" value="Genomic_DNA"/>
</dbReference>
<dbReference type="InterPro" id="IPR018222">
    <property type="entry name" value="Nuclear_transport_factor_2_euk"/>
</dbReference>
<dbReference type="InterPro" id="IPR005637">
    <property type="entry name" value="TAP_C_dom"/>
</dbReference>
<dbReference type="SMART" id="SM00804">
    <property type="entry name" value="TAP_C"/>
    <property type="match status" value="1"/>
</dbReference>
<feature type="compositionally biased region" description="Gly residues" evidence="10">
    <location>
        <begin position="60"/>
        <end position="72"/>
    </location>
</feature>
<comment type="caution">
    <text evidence="13">The sequence shown here is derived from an EMBL/GenBank/DDBJ whole genome shotgun (WGS) entry which is preliminary data.</text>
</comment>
<evidence type="ECO:0000256" key="7">
    <source>
        <dbReference type="ARBA" id="ARBA00023242"/>
    </source>
</evidence>
<evidence type="ECO:0000259" key="11">
    <source>
        <dbReference type="PROSITE" id="PS50177"/>
    </source>
</evidence>
<dbReference type="AlphaFoldDB" id="A0AAN6GN87"/>
<dbReference type="SUPFAM" id="SSF46934">
    <property type="entry name" value="UBA-like"/>
    <property type="match status" value="1"/>
</dbReference>
<dbReference type="InterPro" id="IPR032710">
    <property type="entry name" value="NTF2-like_dom_sf"/>
</dbReference>
<feature type="domain" description="TAP-C" evidence="12">
    <location>
        <begin position="702"/>
        <end position="756"/>
    </location>
</feature>
<feature type="domain" description="NTF2" evidence="11">
    <location>
        <begin position="426"/>
        <end position="624"/>
    </location>
</feature>
<dbReference type="Pfam" id="PF22602">
    <property type="entry name" value="NXF_NTF2"/>
    <property type="match status" value="1"/>
</dbReference>
<dbReference type="InterPro" id="IPR030217">
    <property type="entry name" value="NXF_fam"/>
</dbReference>
<dbReference type="PROSITE" id="PS50177">
    <property type="entry name" value="NTF2_DOMAIN"/>
    <property type="match status" value="1"/>
</dbReference>
<evidence type="ECO:0000256" key="6">
    <source>
        <dbReference type="ARBA" id="ARBA00022816"/>
    </source>
</evidence>
<evidence type="ECO:0000256" key="2">
    <source>
        <dbReference type="ARBA" id="ARBA00009285"/>
    </source>
</evidence>
<dbReference type="InterPro" id="IPR009060">
    <property type="entry name" value="UBA-like_sf"/>
</dbReference>
<dbReference type="FunFam" id="1.10.8.10:FF:000018">
    <property type="entry name" value="Nuclear RNA export factor 1"/>
    <property type="match status" value="1"/>
</dbReference>
<feature type="compositionally biased region" description="Gly residues" evidence="10">
    <location>
        <begin position="79"/>
        <end position="89"/>
    </location>
</feature>
<keyword evidence="7" id="KW-0539">Nucleus</keyword>
<sequence length="756" mass="79449">MSSRAGLNINGTTSDNRGQQSVAQSALRKAGLVFSDSDISMRTPRNKGGPMRTSSRGNSSEGGGEAGGGGGPSSRRGASSGGDQSGGGPSRMRLDPIAGNKHRARDRANPMGVRPGANGAGGGSGGGSERARHGKGKGRTGRTTGGGGIVTSLASDGEEFTASKAITAIKRFFAPRWNAEAKFLNLEAMHADPILKEENIPAPGQPGAPSQLTTVMWKLAGELYPDMTTLSVAHNNFASLVPIINLPDYLWKIQNLSLEGNKIQWTKDLALLSTVSNKKKRREIKPVGPTSSKGAEDLPCHRLPNLKELILVGNPVYDTAISVGNEEGYRQEVLARFPTLSMLDRKPVTPVEADFASLPGNSTAAASSGGGATVSLSAAAQTVLGNHKQRKAGMAAVSAAAAAGVEPKNFPVEIKEGFVDPAAQGIVPDFLSKYFSLFDTSRTDLLPAYAPSARMSITTNFHIPPRAKVEGWQNSKEMPNQKNLAKDPLTRRIMDRNLMRRGTKIPHLYSGHKEITDVLNRFPKTTHPLADASKFVFDAWVLPNAGVLDAMVGTSDGSTAASGRLEGEKPEAVLWIQVHGEFAEAPSGGIRSFDRVFLVAPVTPGSVAANAGWPCVILNDMITYRLFSHPKAWSSASIPTGDGSAALAATINGPSGSSLRITGPSTSGTAAAPPQVNGRPGDLLAGLPVYLQNQAPAPGLNEQQHTLSLQLAAQTQLTYPFAVQCLQENGWDPVLAMTNFQALKATGTIPAEAFVA</sequence>
<evidence type="ECO:0000259" key="12">
    <source>
        <dbReference type="PROSITE" id="PS51281"/>
    </source>
</evidence>
<evidence type="ECO:0000256" key="3">
    <source>
        <dbReference type="ARBA" id="ARBA00022448"/>
    </source>
</evidence>
<dbReference type="GO" id="GO:0016973">
    <property type="term" value="P:poly(A)+ mRNA export from nucleus"/>
    <property type="evidence" value="ECO:0007669"/>
    <property type="project" value="TreeGrafter"/>
</dbReference>
<dbReference type="Gene3D" id="3.10.450.50">
    <property type="match status" value="1"/>
</dbReference>
<gene>
    <name evidence="13" type="primary">MEX67</name>
    <name evidence="13" type="ORF">OC846_004465</name>
</gene>
<dbReference type="PANTHER" id="PTHR10662:SF22">
    <property type="entry name" value="NUCLEAR RNA EXPORT FACTOR 1"/>
    <property type="match status" value="1"/>
</dbReference>
<dbReference type="Pfam" id="PF03943">
    <property type="entry name" value="TAP_C"/>
    <property type="match status" value="1"/>
</dbReference>
<comment type="function">
    <text evidence="8">Involved in the export of mRNA from the nucleus to the cytoplasm.</text>
</comment>
<evidence type="ECO:0000256" key="5">
    <source>
        <dbReference type="ARBA" id="ARBA00022737"/>
    </source>
</evidence>
<evidence type="ECO:0000313" key="13">
    <source>
        <dbReference type="EMBL" id="KAK0548454.1"/>
    </source>
</evidence>
<feature type="compositionally biased region" description="Polar residues" evidence="10">
    <location>
        <begin position="1"/>
        <end position="24"/>
    </location>
</feature>
<feature type="compositionally biased region" description="Gly residues" evidence="10">
    <location>
        <begin position="118"/>
        <end position="128"/>
    </location>
</feature>
<dbReference type="InterPro" id="IPR032675">
    <property type="entry name" value="LRR_dom_sf"/>
</dbReference>
<name>A0AAN6GN87_9BASI</name>
<evidence type="ECO:0000313" key="14">
    <source>
        <dbReference type="Proteomes" id="UP001176517"/>
    </source>
</evidence>
<dbReference type="SUPFAM" id="SSF54427">
    <property type="entry name" value="NTF2-like"/>
    <property type="match status" value="1"/>
</dbReference>
<keyword evidence="6" id="KW-0509">mRNA transport</keyword>
<dbReference type="SUPFAM" id="SSF52058">
    <property type="entry name" value="L domain-like"/>
    <property type="match status" value="1"/>
</dbReference>
<evidence type="ECO:0000256" key="8">
    <source>
        <dbReference type="ARBA" id="ARBA00055253"/>
    </source>
</evidence>
<evidence type="ECO:0000256" key="9">
    <source>
        <dbReference type="ARBA" id="ARBA00069694"/>
    </source>
</evidence>
<dbReference type="PROSITE" id="PS51281">
    <property type="entry name" value="TAP_C"/>
    <property type="match status" value="1"/>
</dbReference>
<comment type="subcellular location">
    <subcellularLocation>
        <location evidence="1">Nucleus</location>
    </subcellularLocation>
</comment>
<reference evidence="13" key="1">
    <citation type="journal article" date="2023" name="PhytoFront">
        <title>Draft Genome Resources of Seven Strains of Tilletia horrida, Causal Agent of Kernel Smut of Rice.</title>
        <authorList>
            <person name="Khanal S."/>
            <person name="Antony Babu S."/>
            <person name="Zhou X.G."/>
        </authorList>
    </citation>
    <scope>NUCLEOTIDE SEQUENCE</scope>
    <source>
        <strain evidence="13">TX6</strain>
    </source>
</reference>
<keyword evidence="5" id="KW-0677">Repeat</keyword>
<comment type="similarity">
    <text evidence="2">Belongs to the NXF family.</text>
</comment>